<keyword evidence="3" id="KW-1185">Reference proteome</keyword>
<proteinExistence type="predicted"/>
<dbReference type="AlphaFoldDB" id="A0AAD7KPC7"/>
<comment type="caution">
    <text evidence="2">The sequence shown here is derived from an EMBL/GenBank/DDBJ whole genome shotgun (WGS) entry which is preliminary data.</text>
</comment>
<protein>
    <submittedName>
        <fullName evidence="2">Mucin-3A like</fullName>
    </submittedName>
</protein>
<dbReference type="EMBL" id="JARAOO010000014">
    <property type="protein sequence ID" value="KAJ7943157.1"/>
    <property type="molecule type" value="Genomic_DNA"/>
</dbReference>
<name>A0AAD7KPC7_QUISA</name>
<dbReference type="Proteomes" id="UP001163823">
    <property type="component" value="Chromosome 14"/>
</dbReference>
<sequence length="107" mass="12353">MTMANKKAKRKDENVKEIVGKEGLEEERRDDGNMGLVGAAENVMGYQENCYWPWLSNFVDEQMSWGSIWLPIWDMDLMGEAFAASFSDVAWDDDIWNLKNAKQFPNP</sequence>
<accession>A0AAD7KPC7</accession>
<dbReference type="KEGG" id="qsa:O6P43_032744"/>
<feature type="compositionally biased region" description="Basic and acidic residues" evidence="1">
    <location>
        <begin position="10"/>
        <end position="26"/>
    </location>
</feature>
<evidence type="ECO:0000313" key="3">
    <source>
        <dbReference type="Proteomes" id="UP001163823"/>
    </source>
</evidence>
<evidence type="ECO:0000256" key="1">
    <source>
        <dbReference type="SAM" id="MobiDB-lite"/>
    </source>
</evidence>
<reference evidence="2" key="1">
    <citation type="journal article" date="2023" name="Science">
        <title>Elucidation of the pathway for biosynthesis of saponin adjuvants from the soapbark tree.</title>
        <authorList>
            <person name="Reed J."/>
            <person name="Orme A."/>
            <person name="El-Demerdash A."/>
            <person name="Owen C."/>
            <person name="Martin L.B.B."/>
            <person name="Misra R.C."/>
            <person name="Kikuchi S."/>
            <person name="Rejzek M."/>
            <person name="Martin A.C."/>
            <person name="Harkess A."/>
            <person name="Leebens-Mack J."/>
            <person name="Louveau T."/>
            <person name="Stephenson M.J."/>
            <person name="Osbourn A."/>
        </authorList>
    </citation>
    <scope>NUCLEOTIDE SEQUENCE</scope>
    <source>
        <strain evidence="2">S10</strain>
    </source>
</reference>
<feature type="region of interest" description="Disordered" evidence="1">
    <location>
        <begin position="1"/>
        <end position="26"/>
    </location>
</feature>
<gene>
    <name evidence="2" type="ORF">O6P43_032744</name>
</gene>
<organism evidence="2 3">
    <name type="scientific">Quillaja saponaria</name>
    <name type="common">Soap bark tree</name>
    <dbReference type="NCBI Taxonomy" id="32244"/>
    <lineage>
        <taxon>Eukaryota</taxon>
        <taxon>Viridiplantae</taxon>
        <taxon>Streptophyta</taxon>
        <taxon>Embryophyta</taxon>
        <taxon>Tracheophyta</taxon>
        <taxon>Spermatophyta</taxon>
        <taxon>Magnoliopsida</taxon>
        <taxon>eudicotyledons</taxon>
        <taxon>Gunneridae</taxon>
        <taxon>Pentapetalae</taxon>
        <taxon>rosids</taxon>
        <taxon>fabids</taxon>
        <taxon>Fabales</taxon>
        <taxon>Quillajaceae</taxon>
        <taxon>Quillaja</taxon>
    </lineage>
</organism>
<evidence type="ECO:0000313" key="2">
    <source>
        <dbReference type="EMBL" id="KAJ7943157.1"/>
    </source>
</evidence>